<evidence type="ECO:0000256" key="1">
    <source>
        <dbReference type="SAM" id="SignalP"/>
    </source>
</evidence>
<dbReference type="RefSeq" id="WP_018575934.1">
    <property type="nucleotide sequence ID" value="NZ_KB892381.1"/>
</dbReference>
<protein>
    <submittedName>
        <fullName evidence="2">Uncharacterized protein</fullName>
    </submittedName>
</protein>
<accession>A0A0W0Z816</accession>
<dbReference type="Proteomes" id="UP000054600">
    <property type="component" value="Unassembled WGS sequence"/>
</dbReference>
<dbReference type="InterPro" id="IPR056211">
    <property type="entry name" value="NttC-like"/>
</dbReference>
<feature type="signal peptide" evidence="1">
    <location>
        <begin position="1"/>
        <end position="22"/>
    </location>
</feature>
<dbReference type="EMBL" id="LNYW01000016">
    <property type="protein sequence ID" value="KTD65043.1"/>
    <property type="molecule type" value="Genomic_DNA"/>
</dbReference>
<sequence>MNSMLKSISALALSLSAASALAVPAFLTTHNNTDVESNAYVAGTIPSPHPTKAHSTRQVPWNMVRIACYGHTSAGKCSALIKMATNTATPVDIGYVSMHLDSGTITPQKISGNGYTLTVNGPGEATITKDAE</sequence>
<dbReference type="AlphaFoldDB" id="A0A0W0Z816"/>
<reference evidence="2 3" key="1">
    <citation type="submission" date="2015-11" db="EMBL/GenBank/DDBJ databases">
        <title>Genomic analysis of 38 Legionella species identifies large and diverse effector repertoires.</title>
        <authorList>
            <person name="Burstein D."/>
            <person name="Amaro F."/>
            <person name="Zusman T."/>
            <person name="Lifshitz Z."/>
            <person name="Cohen O."/>
            <person name="Gilbert J.A."/>
            <person name="Pupko T."/>
            <person name="Shuman H.A."/>
            <person name="Segal G."/>
        </authorList>
    </citation>
    <scope>NUCLEOTIDE SEQUENCE [LARGE SCALE GENOMIC DNA]</scope>
    <source>
        <strain evidence="2 3">ATCC 49655</strain>
    </source>
</reference>
<feature type="chain" id="PRO_5006918394" evidence="1">
    <location>
        <begin position="23"/>
        <end position="132"/>
    </location>
</feature>
<dbReference type="STRING" id="1122169.Lsha_0412"/>
<evidence type="ECO:0000313" key="3">
    <source>
        <dbReference type="Proteomes" id="UP000054600"/>
    </source>
</evidence>
<keyword evidence="1" id="KW-0732">Signal</keyword>
<name>A0A0W0Z816_9GAMM</name>
<evidence type="ECO:0000313" key="2">
    <source>
        <dbReference type="EMBL" id="KTD65043.1"/>
    </source>
</evidence>
<keyword evidence="3" id="KW-1185">Reference proteome</keyword>
<dbReference type="eggNOG" id="ENOG5031E7S">
    <property type="taxonomic scope" value="Bacteria"/>
</dbReference>
<dbReference type="OrthoDB" id="5652447at2"/>
<comment type="caution">
    <text evidence="2">The sequence shown here is derived from an EMBL/GenBank/DDBJ whole genome shotgun (WGS) entry which is preliminary data.</text>
</comment>
<proteinExistence type="predicted"/>
<gene>
    <name evidence="2" type="ORF">Lsha_0412</name>
</gene>
<organism evidence="2 3">
    <name type="scientific">Legionella shakespearei DSM 23087</name>
    <dbReference type="NCBI Taxonomy" id="1122169"/>
    <lineage>
        <taxon>Bacteria</taxon>
        <taxon>Pseudomonadati</taxon>
        <taxon>Pseudomonadota</taxon>
        <taxon>Gammaproteobacteria</taxon>
        <taxon>Legionellales</taxon>
        <taxon>Legionellaceae</taxon>
        <taxon>Legionella</taxon>
    </lineage>
</organism>
<dbReference type="Pfam" id="PF24268">
    <property type="entry name" value="NttC"/>
    <property type="match status" value="1"/>
</dbReference>
<dbReference type="PATRIC" id="fig|1122169.6.peg.468"/>